<feature type="transmembrane region" description="Helical" evidence="2">
    <location>
        <begin position="257"/>
        <end position="277"/>
    </location>
</feature>
<keyword evidence="2" id="KW-0812">Transmembrane</keyword>
<dbReference type="Proteomes" id="UP000241818">
    <property type="component" value="Unassembled WGS sequence"/>
</dbReference>
<dbReference type="AlphaFoldDB" id="A0A2T3ARP7"/>
<dbReference type="InParanoid" id="A0A2T3ARP7"/>
<keyword evidence="2" id="KW-1133">Transmembrane helix</keyword>
<feature type="compositionally biased region" description="Basic and acidic residues" evidence="1">
    <location>
        <begin position="440"/>
        <end position="452"/>
    </location>
</feature>
<feature type="transmembrane region" description="Helical" evidence="2">
    <location>
        <begin position="128"/>
        <end position="145"/>
    </location>
</feature>
<evidence type="ECO:0000256" key="1">
    <source>
        <dbReference type="SAM" id="MobiDB-lite"/>
    </source>
</evidence>
<feature type="region of interest" description="Disordered" evidence="1">
    <location>
        <begin position="415"/>
        <end position="516"/>
    </location>
</feature>
<dbReference type="OrthoDB" id="5308502at2759"/>
<feature type="transmembrane region" description="Helical" evidence="2">
    <location>
        <begin position="339"/>
        <end position="356"/>
    </location>
</feature>
<reference evidence="3 4" key="1">
    <citation type="journal article" date="2018" name="New Phytol.">
        <title>Comparative genomics and transcriptomics depict ericoid mycorrhizal fungi as versatile saprotrophs and plant mutualists.</title>
        <authorList>
            <person name="Martino E."/>
            <person name="Morin E."/>
            <person name="Grelet G.A."/>
            <person name="Kuo A."/>
            <person name="Kohler A."/>
            <person name="Daghino S."/>
            <person name="Barry K.W."/>
            <person name="Cichocki N."/>
            <person name="Clum A."/>
            <person name="Dockter R.B."/>
            <person name="Hainaut M."/>
            <person name="Kuo R.C."/>
            <person name="LaButti K."/>
            <person name="Lindahl B.D."/>
            <person name="Lindquist E.A."/>
            <person name="Lipzen A."/>
            <person name="Khouja H.R."/>
            <person name="Magnuson J."/>
            <person name="Murat C."/>
            <person name="Ohm R.A."/>
            <person name="Singer S.W."/>
            <person name="Spatafora J.W."/>
            <person name="Wang M."/>
            <person name="Veneault-Fourrey C."/>
            <person name="Henrissat B."/>
            <person name="Grigoriev I.V."/>
            <person name="Martin F.M."/>
            <person name="Perotto S."/>
        </authorList>
    </citation>
    <scope>NUCLEOTIDE SEQUENCE [LARGE SCALE GENOMIC DNA]</scope>
    <source>
        <strain evidence="3 4">ATCC 22711</strain>
    </source>
</reference>
<feature type="transmembrane region" description="Helical" evidence="2">
    <location>
        <begin position="165"/>
        <end position="182"/>
    </location>
</feature>
<dbReference type="STRING" id="857342.A0A2T3ARP7"/>
<feature type="transmembrane region" description="Helical" evidence="2">
    <location>
        <begin position="88"/>
        <end position="107"/>
    </location>
</feature>
<dbReference type="GeneID" id="36577513"/>
<evidence type="ECO:0000313" key="4">
    <source>
        <dbReference type="Proteomes" id="UP000241818"/>
    </source>
</evidence>
<dbReference type="EMBL" id="KZ679017">
    <property type="protein sequence ID" value="PSS09024.1"/>
    <property type="molecule type" value="Genomic_DNA"/>
</dbReference>
<dbReference type="Pfam" id="PF10361">
    <property type="entry name" value="DUF2434"/>
    <property type="match status" value="1"/>
</dbReference>
<sequence length="516" mass="59155">MGLVHVQDLLAFPLGDNSSDTLIQGIHWNLTTLKHWNYSYYSNQTLSNGSRCFLLFEPYTPFLLKNGTFLNSTSCYSPILPIGARSTLGLAFACFFALSIAFTLVNLRKHGNLLLPREKHFLTVGRRWQWYWMLAVAAFAVISGMSNIDVDRYYLPEFPLVFSNLFWYLMLPTTMAVVWESVRHWGSWQERQFIDSNPFVLRQGDRRSKVESYLPLLFYFCFWMNLSMAIPRSWTNIERQRSPDQSATFARPTATDARFNVAAMFLFIGWFTTVYSLRHSIKHYKPHNLRPFKLTLEFATYAPKKFLLSIPLAFVLVCYEAACSFDFSISPLNINANLGMMYGIGWGMPALILLVYEISGYFDPNEDQELIKQRRIRGEEVDRQQGIVRKPLWWRRLHGGNQQLSVQEQIARNFRETDGGRPTAQNLENSFEMEDMSAPARDEGRRNRREPDVSCSAASLRFPVSNQFEDAPRGSSPGDSRLGDARGPLRHARGVSTTTGASVDGPSQQIRSMLDV</sequence>
<keyword evidence="4" id="KW-1185">Reference proteome</keyword>
<feature type="transmembrane region" description="Helical" evidence="2">
    <location>
        <begin position="216"/>
        <end position="237"/>
    </location>
</feature>
<dbReference type="RefSeq" id="XP_024717322.1">
    <property type="nucleotide sequence ID" value="XM_024869432.1"/>
</dbReference>
<feature type="transmembrane region" description="Helical" evidence="2">
    <location>
        <begin position="306"/>
        <end position="327"/>
    </location>
</feature>
<evidence type="ECO:0000256" key="2">
    <source>
        <dbReference type="SAM" id="Phobius"/>
    </source>
</evidence>
<keyword evidence="2" id="KW-0472">Membrane</keyword>
<proteinExistence type="predicted"/>
<feature type="compositionally biased region" description="Polar residues" evidence="1">
    <location>
        <begin position="495"/>
        <end position="516"/>
    </location>
</feature>
<organism evidence="3 4">
    <name type="scientific">Amorphotheca resinae ATCC 22711</name>
    <dbReference type="NCBI Taxonomy" id="857342"/>
    <lineage>
        <taxon>Eukaryota</taxon>
        <taxon>Fungi</taxon>
        <taxon>Dikarya</taxon>
        <taxon>Ascomycota</taxon>
        <taxon>Pezizomycotina</taxon>
        <taxon>Leotiomycetes</taxon>
        <taxon>Helotiales</taxon>
        <taxon>Amorphothecaceae</taxon>
        <taxon>Amorphotheca</taxon>
    </lineage>
</organism>
<gene>
    <name evidence="3" type="ORF">M430DRAFT_69475</name>
</gene>
<evidence type="ECO:0000313" key="3">
    <source>
        <dbReference type="EMBL" id="PSS09024.1"/>
    </source>
</evidence>
<protein>
    <submittedName>
        <fullName evidence="3">Uncharacterized protein</fullName>
    </submittedName>
</protein>
<dbReference type="InterPro" id="IPR018830">
    <property type="entry name" value="DUF2434"/>
</dbReference>
<accession>A0A2T3ARP7</accession>
<name>A0A2T3ARP7_AMORE</name>